<dbReference type="Proteomes" id="UP000076874">
    <property type="component" value="Unassembled WGS sequence"/>
</dbReference>
<dbReference type="InterPro" id="IPR024662">
    <property type="entry name" value="Trs65"/>
</dbReference>
<proteinExistence type="predicted"/>
<sequence length="382" mass="41481">MAVSASYDGAPAVNDDDDGKADAEFVRQSYLAYLVPLATDCGLEQVLAQCSRSGASPQAVIEGVEERESFFFDETVDVYFLLRTPYQNEDRLRDYLDRLSITFQAQIFNGHAANNRDDSPSVVETLFSGPVEDVQTPLAVVSDPARTANSDEEENDDDDDEDDEDEKDEDEDDDDGKNSDGSESSEKSDDGNSKPAQTRKRRRKPRAPTRQTFCLWKRSVLLSRPRARLHGPSVSFAAVARLQPASPAPSTRPRTARPSGPGICAAASPRDSTCSRPLAATRFLPATTRPRFRCACRPSGSPVWRPLQPPPPGGKVTTTTTTTSSLSPPARCAAAAPLPAPWSRPSTRACALRGPTTRRPPSRPSSPCSRSTSRPLSSARSR</sequence>
<evidence type="ECO:0000313" key="3">
    <source>
        <dbReference type="Proteomes" id="UP000076874"/>
    </source>
</evidence>
<dbReference type="GO" id="GO:0006891">
    <property type="term" value="P:intra-Golgi vesicle-mediated transport"/>
    <property type="evidence" value="ECO:0007669"/>
    <property type="project" value="InterPro"/>
</dbReference>
<evidence type="ECO:0000256" key="1">
    <source>
        <dbReference type="SAM" id="MobiDB-lite"/>
    </source>
</evidence>
<dbReference type="EMBL" id="AZHD01000008">
    <property type="protein sequence ID" value="OAA61244.1"/>
    <property type="molecule type" value="Genomic_DNA"/>
</dbReference>
<feature type="region of interest" description="Disordered" evidence="1">
    <location>
        <begin position="298"/>
        <end position="382"/>
    </location>
</feature>
<comment type="caution">
    <text evidence="2">The sequence shown here is derived from an EMBL/GenBank/DDBJ whole genome shotgun (WGS) entry which is preliminary data.</text>
</comment>
<name>A0A167U4R2_9HYPO</name>
<dbReference type="GO" id="GO:1990071">
    <property type="term" value="C:TRAPPII protein complex"/>
    <property type="evidence" value="ECO:0007669"/>
    <property type="project" value="InterPro"/>
</dbReference>
<dbReference type="PANTHER" id="PTHR28159">
    <property type="entry name" value="TRAFFICKING PROTEIN PARTICLE COMPLEX II-SPECIFIC SUBUNIT 65"/>
    <property type="match status" value="1"/>
</dbReference>
<gene>
    <name evidence="2" type="ORF">SPI_05268</name>
</gene>
<evidence type="ECO:0000313" key="2">
    <source>
        <dbReference type="EMBL" id="OAA61244.1"/>
    </source>
</evidence>
<reference evidence="2 3" key="1">
    <citation type="journal article" date="2016" name="Genome Biol. Evol.">
        <title>Divergent and convergent evolution of fungal pathogenicity.</title>
        <authorList>
            <person name="Shang Y."/>
            <person name="Xiao G."/>
            <person name="Zheng P."/>
            <person name="Cen K."/>
            <person name="Zhan S."/>
            <person name="Wang C."/>
        </authorList>
    </citation>
    <scope>NUCLEOTIDE SEQUENCE [LARGE SCALE GENOMIC DNA]</scope>
    <source>
        <strain evidence="2 3">RCEF 264</strain>
    </source>
</reference>
<feature type="compositionally biased region" description="Basic residues" evidence="1">
    <location>
        <begin position="197"/>
        <end position="207"/>
    </location>
</feature>
<feature type="compositionally biased region" description="Acidic residues" evidence="1">
    <location>
        <begin position="150"/>
        <end position="175"/>
    </location>
</feature>
<dbReference type="PANTHER" id="PTHR28159:SF1">
    <property type="entry name" value="TRAFFICKING PROTEIN PARTICLE COMPLEX II-SPECIFIC SUBUNIT 65"/>
    <property type="match status" value="1"/>
</dbReference>
<accession>A0A167U4R2</accession>
<dbReference type="STRING" id="1081102.A0A167U4R2"/>
<feature type="compositionally biased region" description="Low complexity" evidence="1">
    <location>
        <begin position="244"/>
        <end position="262"/>
    </location>
</feature>
<feature type="region of interest" description="Disordered" evidence="1">
    <location>
        <begin position="129"/>
        <end position="210"/>
    </location>
</feature>
<protein>
    <submittedName>
        <fullName evidence="2">Uncharacterized protein</fullName>
    </submittedName>
</protein>
<dbReference type="OrthoDB" id="5345392at2759"/>
<keyword evidence="3" id="KW-1185">Reference proteome</keyword>
<dbReference type="GO" id="GO:0005802">
    <property type="term" value="C:trans-Golgi network"/>
    <property type="evidence" value="ECO:0007669"/>
    <property type="project" value="TreeGrafter"/>
</dbReference>
<organism evidence="2 3">
    <name type="scientific">Niveomyces insectorum RCEF 264</name>
    <dbReference type="NCBI Taxonomy" id="1081102"/>
    <lineage>
        <taxon>Eukaryota</taxon>
        <taxon>Fungi</taxon>
        <taxon>Dikarya</taxon>
        <taxon>Ascomycota</taxon>
        <taxon>Pezizomycotina</taxon>
        <taxon>Sordariomycetes</taxon>
        <taxon>Hypocreomycetidae</taxon>
        <taxon>Hypocreales</taxon>
        <taxon>Cordycipitaceae</taxon>
        <taxon>Niveomyces</taxon>
    </lineage>
</organism>
<feature type="compositionally biased region" description="Low complexity" evidence="1">
    <location>
        <begin position="317"/>
        <end position="346"/>
    </location>
</feature>
<feature type="region of interest" description="Disordered" evidence="1">
    <location>
        <begin position="243"/>
        <end position="272"/>
    </location>
</feature>
<dbReference type="AlphaFoldDB" id="A0A167U4R2"/>
<feature type="compositionally biased region" description="Low complexity" evidence="1">
    <location>
        <begin position="353"/>
        <end position="382"/>
    </location>
</feature>
<feature type="compositionally biased region" description="Basic and acidic residues" evidence="1">
    <location>
        <begin position="176"/>
        <end position="192"/>
    </location>
</feature>